<evidence type="ECO:0000256" key="1">
    <source>
        <dbReference type="ARBA" id="ARBA00023015"/>
    </source>
</evidence>
<comment type="caution">
    <text evidence="5">The sequence shown here is derived from an EMBL/GenBank/DDBJ whole genome shotgun (WGS) entry which is preliminary data.</text>
</comment>
<dbReference type="SUPFAM" id="SSF51206">
    <property type="entry name" value="cAMP-binding domain-like"/>
    <property type="match status" value="1"/>
</dbReference>
<keyword evidence="6" id="KW-1185">Reference proteome</keyword>
<evidence type="ECO:0000256" key="3">
    <source>
        <dbReference type="ARBA" id="ARBA00023163"/>
    </source>
</evidence>
<feature type="domain" description="HTH crp-type" evidence="4">
    <location>
        <begin position="115"/>
        <end position="185"/>
    </location>
</feature>
<dbReference type="InterPro" id="IPR036390">
    <property type="entry name" value="WH_DNA-bd_sf"/>
</dbReference>
<proteinExistence type="predicted"/>
<keyword evidence="3" id="KW-0804">Transcription</keyword>
<protein>
    <submittedName>
        <fullName evidence="5">Regulatory protein CysR</fullName>
    </submittedName>
</protein>
<evidence type="ECO:0000313" key="6">
    <source>
        <dbReference type="Proteomes" id="UP000702425"/>
    </source>
</evidence>
<gene>
    <name evidence="5" type="primary">cysR_2</name>
    <name evidence="5" type="ORF">E5S67_06120</name>
</gene>
<evidence type="ECO:0000256" key="2">
    <source>
        <dbReference type="ARBA" id="ARBA00023125"/>
    </source>
</evidence>
<keyword evidence="2" id="KW-0238">DNA-binding</keyword>
<accession>A0ABX2D6P5</accession>
<dbReference type="SMART" id="SM00419">
    <property type="entry name" value="HTH_CRP"/>
    <property type="match status" value="1"/>
</dbReference>
<organism evidence="5 6">
    <name type="scientific">Microcoleus asticus IPMA8</name>
    <dbReference type="NCBI Taxonomy" id="2563858"/>
    <lineage>
        <taxon>Bacteria</taxon>
        <taxon>Bacillati</taxon>
        <taxon>Cyanobacteriota</taxon>
        <taxon>Cyanophyceae</taxon>
        <taxon>Oscillatoriophycideae</taxon>
        <taxon>Oscillatoriales</taxon>
        <taxon>Microcoleaceae</taxon>
        <taxon>Microcoleus</taxon>
        <taxon>Microcoleus asticus</taxon>
    </lineage>
</organism>
<dbReference type="PROSITE" id="PS51063">
    <property type="entry name" value="HTH_CRP_2"/>
    <property type="match status" value="1"/>
</dbReference>
<dbReference type="EMBL" id="SRRZ01000207">
    <property type="protein sequence ID" value="NQE38335.1"/>
    <property type="molecule type" value="Genomic_DNA"/>
</dbReference>
<dbReference type="InterPro" id="IPR014710">
    <property type="entry name" value="RmlC-like_jellyroll"/>
</dbReference>
<reference evidence="5 6" key="1">
    <citation type="journal article" date="2020" name="Sci. Rep.">
        <title>A novel cyanobacterial geosmin producer, revising GeoA distribution and dispersion patterns in Bacteria.</title>
        <authorList>
            <person name="Churro C."/>
            <person name="Semedo-Aguiar A.P."/>
            <person name="Silva A.D."/>
            <person name="Pereira-Leal J.B."/>
            <person name="Leite R.B."/>
        </authorList>
    </citation>
    <scope>NUCLEOTIDE SEQUENCE [LARGE SCALE GENOMIC DNA]</scope>
    <source>
        <strain evidence="5 6">IPMA8</strain>
    </source>
</reference>
<name>A0ABX2D6P5_9CYAN</name>
<keyword evidence="1" id="KW-0805">Transcription regulation</keyword>
<dbReference type="InterPro" id="IPR012318">
    <property type="entry name" value="HTH_CRP"/>
</dbReference>
<evidence type="ECO:0000313" key="5">
    <source>
        <dbReference type="EMBL" id="NQE38335.1"/>
    </source>
</evidence>
<dbReference type="RefSeq" id="WP_172192993.1">
    <property type="nucleotide sequence ID" value="NZ_CAWPPK010000121.1"/>
</dbReference>
<sequence>MTLLTYTPALYPNLRQQTFTCRQLVPMPFNGLLRIERGAVRTMTWSEQGTPITLGYWGVGDVLGHSLSGVQPYQIESKTHVEVSYIPQNLCYQSLDEIFRHLQETQEFFCIVRSECLRDRLLQLLAWLAKKFGREVAQGVLIDLRLTHQEISEAMGITVTRLMCRLEEEGIIDRTRPQYIVLNSRL</sequence>
<dbReference type="SUPFAM" id="SSF46785">
    <property type="entry name" value="Winged helix' DNA-binding domain"/>
    <property type="match status" value="1"/>
</dbReference>
<evidence type="ECO:0000259" key="4">
    <source>
        <dbReference type="PROSITE" id="PS51063"/>
    </source>
</evidence>
<dbReference type="InterPro" id="IPR018490">
    <property type="entry name" value="cNMP-bd_dom_sf"/>
</dbReference>
<dbReference type="Proteomes" id="UP000702425">
    <property type="component" value="Unassembled WGS sequence"/>
</dbReference>
<dbReference type="Gene3D" id="2.60.120.10">
    <property type="entry name" value="Jelly Rolls"/>
    <property type="match status" value="1"/>
</dbReference>
<dbReference type="Pfam" id="PF13545">
    <property type="entry name" value="HTH_Crp_2"/>
    <property type="match status" value="1"/>
</dbReference>